<dbReference type="Pfam" id="PF25797">
    <property type="entry name" value="PDF2_C"/>
    <property type="match status" value="1"/>
</dbReference>
<dbReference type="RefSeq" id="XP_040933622.1">
    <property type="nucleotide sequence ID" value="XM_041077688.1"/>
</dbReference>
<dbReference type="CDD" id="cd00086">
    <property type="entry name" value="homeodomain"/>
    <property type="match status" value="1"/>
</dbReference>
<keyword evidence="6 9" id="KW-0371">Homeobox</keyword>
<dbReference type="InterPro" id="IPR001356">
    <property type="entry name" value="HD"/>
</dbReference>
<evidence type="ECO:0000256" key="10">
    <source>
        <dbReference type="RuleBase" id="RU000682"/>
    </source>
</evidence>
<feature type="region of interest" description="Disordered" evidence="12">
    <location>
        <begin position="115"/>
        <end position="146"/>
    </location>
</feature>
<feature type="compositionally biased region" description="Basic residues" evidence="12">
    <location>
        <begin position="134"/>
        <end position="146"/>
    </location>
</feature>
<evidence type="ECO:0000256" key="6">
    <source>
        <dbReference type="ARBA" id="ARBA00023155"/>
    </source>
</evidence>
<dbReference type="Gene3D" id="1.10.10.60">
    <property type="entry name" value="Homeodomain-like"/>
    <property type="match status" value="1"/>
</dbReference>
<dbReference type="Proteomes" id="UP000818029">
    <property type="component" value="Chromosome A09"/>
</dbReference>
<feature type="domain" description="START" evidence="14">
    <location>
        <begin position="334"/>
        <end position="596"/>
    </location>
</feature>
<dbReference type="GO" id="GO:0003677">
    <property type="term" value="F:DNA binding"/>
    <property type="evidence" value="ECO:0007669"/>
    <property type="project" value="UniProtKB-KW"/>
</dbReference>
<keyword evidence="7" id="KW-0804">Transcription</keyword>
<evidence type="ECO:0000256" key="8">
    <source>
        <dbReference type="ARBA" id="ARBA00023242"/>
    </source>
</evidence>
<dbReference type="InterPro" id="IPR057993">
    <property type="entry name" value="HD-Zip_IV_C"/>
</dbReference>
<feature type="DNA-binding region" description="Homeobox" evidence="9">
    <location>
        <begin position="138"/>
        <end position="197"/>
    </location>
</feature>
<dbReference type="SUPFAM" id="SSF46689">
    <property type="entry name" value="Homeodomain-like"/>
    <property type="match status" value="1"/>
</dbReference>
<dbReference type="InterPro" id="IPR017970">
    <property type="entry name" value="Homeobox_CS"/>
</dbReference>
<keyword evidence="8 9" id="KW-0539">Nucleus</keyword>
<gene>
    <name evidence="16" type="primary">LOC107939317</name>
</gene>
<name>A0ABM2YSZ0_GOSHI</name>
<protein>
    <submittedName>
        <fullName evidence="16">Homeobox-leucine zipper protein ANTHOCYANINLESS 2 isoform X1</fullName>
    </submittedName>
</protein>
<evidence type="ECO:0000256" key="5">
    <source>
        <dbReference type="ARBA" id="ARBA00023125"/>
    </source>
</evidence>
<dbReference type="InterPro" id="IPR002913">
    <property type="entry name" value="START_lipid-bd_dom"/>
</dbReference>
<comment type="subcellular location">
    <subcellularLocation>
        <location evidence="1 9 10">Nucleus</location>
    </subcellularLocation>
</comment>
<evidence type="ECO:0000259" key="14">
    <source>
        <dbReference type="PROSITE" id="PS50848"/>
    </source>
</evidence>
<reference evidence="15" key="1">
    <citation type="journal article" date="2020" name="Nat. Genet.">
        <title>Genomic diversifications of five Gossypium allopolyploid species and their impact on cotton improvement.</title>
        <authorList>
            <person name="Chen Z.J."/>
            <person name="Sreedasyam A."/>
            <person name="Ando A."/>
            <person name="Song Q."/>
            <person name="De Santiago L.M."/>
            <person name="Hulse-Kemp A.M."/>
            <person name="Ding M."/>
            <person name="Ye W."/>
            <person name="Kirkbride R.C."/>
            <person name="Jenkins J."/>
            <person name="Plott C."/>
            <person name="Lovell J."/>
            <person name="Lin Y.M."/>
            <person name="Vaughn R."/>
            <person name="Liu B."/>
            <person name="Simpson S."/>
            <person name="Scheffler B.E."/>
            <person name="Wen L."/>
            <person name="Saski C.A."/>
            <person name="Grover C.E."/>
            <person name="Hu G."/>
            <person name="Conover J.L."/>
            <person name="Carlson J.W."/>
            <person name="Shu S."/>
            <person name="Boston L.B."/>
            <person name="Williams M."/>
            <person name="Peterson D.G."/>
            <person name="McGee K."/>
            <person name="Jones D.C."/>
            <person name="Wendel J.F."/>
            <person name="Stelly D.M."/>
            <person name="Grimwood J."/>
            <person name="Schmutz J."/>
        </authorList>
    </citation>
    <scope>NUCLEOTIDE SEQUENCE [LARGE SCALE GENOMIC DNA]</scope>
    <source>
        <strain evidence="15">cv. TM-1</strain>
    </source>
</reference>
<keyword evidence="3" id="KW-0805">Transcription regulation</keyword>
<evidence type="ECO:0000256" key="9">
    <source>
        <dbReference type="PROSITE-ProRule" id="PRU00108"/>
    </source>
</evidence>
<dbReference type="PROSITE" id="PS50071">
    <property type="entry name" value="HOMEOBOX_2"/>
    <property type="match status" value="1"/>
</dbReference>
<evidence type="ECO:0000256" key="2">
    <source>
        <dbReference type="ARBA" id="ARBA00006789"/>
    </source>
</evidence>
<feature type="coiled-coil region" evidence="11">
    <location>
        <begin position="190"/>
        <end position="229"/>
    </location>
</feature>
<dbReference type="PANTHER" id="PTHR45654">
    <property type="entry name" value="HOMEOBOX-LEUCINE ZIPPER PROTEIN MERISTEM L1"/>
    <property type="match status" value="1"/>
</dbReference>
<evidence type="ECO:0000259" key="13">
    <source>
        <dbReference type="PROSITE" id="PS50071"/>
    </source>
</evidence>
<keyword evidence="15" id="KW-1185">Reference proteome</keyword>
<evidence type="ECO:0000313" key="15">
    <source>
        <dbReference type="Proteomes" id="UP000818029"/>
    </source>
</evidence>
<dbReference type="Pfam" id="PF00046">
    <property type="entry name" value="Homeodomain"/>
    <property type="match status" value="1"/>
</dbReference>
<dbReference type="PANTHER" id="PTHR45654:SF107">
    <property type="entry name" value="HOMEOBOX-LEUCINE ZIPPER PROTEIN ANTHOCYANINLESS 2-LIKE ISOFORM X1"/>
    <property type="match status" value="1"/>
</dbReference>
<evidence type="ECO:0000256" key="12">
    <source>
        <dbReference type="SAM" id="MobiDB-lite"/>
    </source>
</evidence>
<sequence>MSFSSNWSNMQLSRIRVFHIYHSFHGVFRDFSSLGLGKRIWFFFFLYPLKGVTFFFPLINPENSVLSESCMGVDNRTAFLHSKRMASHGELRLIGENYDPGFIGMMKEDDGYGSSDDFEGALGNDQDTADNGRPPRKKKKKFHRHNPHQIHELESFFKECPHPEEKQRRELSRRLGLESKQIKFWFQNRRTQMKTQLERHENVILKQENDKLRAENDLLRQAIASAICNNCGVPAVPDEISYEPSQLMIENSRLKDELNRARALTNKFLGRHLSSSSANPSPSPSQGLNSNVEVVVRRTGFCGLNNGSTSLPMGFEFGHGATMPLMNPSFAYEMPYDKSALVDVALAAMDELIKMAQMGSPLWIKGFGDGMETLNLEEYKRTFSSFIGMKPSGFTTEATRETAMVPLRGLALVDTLMDANCWAEMFPCMISRAVTIDVLSSGKGVTRHNALQLVFFSPSMPSSFLHFSAYLWSYEILYLQMEAEFQVLSPLVPIRQVQFIRFCKQHSDSVWAIVDVSINLSNAANALMFANCRRLPSGCVIQDMDNKYSKVTWVEHSEYDESTVHHLLRPLLGSGFGFGAKRWIATLRRQYSSLALLMSPDIHGEDINTVGKKSMLKLAQRMAYNFSAGIGASSVNKWDKLNVGNVGEDVRVMTRKNVNDPGEPLGIVLSAATSVWMPITQQTLFNLLRNERMRNQWDILSSGRPMQAMYSVAKGPGQGNCVSILRGAAVNGSDTNMLILQETWSVDCGALIVYAPVDASSIRVVMNGGDSSHVALLPSGFAILPGVQTDGPSMQPDIDENTSDGCILTVGFQILVNSVPTAKLTVESVETVNHLLTCTVEKIKAALWVT</sequence>
<dbReference type="CDD" id="cd08875">
    <property type="entry name" value="START_ArGLABRA2_like"/>
    <property type="match status" value="1"/>
</dbReference>
<dbReference type="PROSITE" id="PS50848">
    <property type="entry name" value="START"/>
    <property type="match status" value="1"/>
</dbReference>
<dbReference type="InterPro" id="IPR009057">
    <property type="entry name" value="Homeodomain-like_sf"/>
</dbReference>
<dbReference type="SMART" id="SM00234">
    <property type="entry name" value="START"/>
    <property type="match status" value="1"/>
</dbReference>
<evidence type="ECO:0000256" key="7">
    <source>
        <dbReference type="ARBA" id="ARBA00023163"/>
    </source>
</evidence>
<accession>A0ABM2YSZ0</accession>
<dbReference type="SUPFAM" id="SSF55961">
    <property type="entry name" value="Bet v1-like"/>
    <property type="match status" value="2"/>
</dbReference>
<dbReference type="Pfam" id="PF01852">
    <property type="entry name" value="START"/>
    <property type="match status" value="1"/>
</dbReference>
<keyword evidence="5 9" id="KW-0238">DNA-binding</keyword>
<evidence type="ECO:0000256" key="1">
    <source>
        <dbReference type="ARBA" id="ARBA00004123"/>
    </source>
</evidence>
<dbReference type="PROSITE" id="PS00027">
    <property type="entry name" value="HOMEOBOX_1"/>
    <property type="match status" value="1"/>
</dbReference>
<reference evidence="16" key="2">
    <citation type="submission" date="2025-08" db="UniProtKB">
        <authorList>
            <consortium name="RefSeq"/>
        </authorList>
    </citation>
    <scope>IDENTIFICATION</scope>
</reference>
<keyword evidence="4 11" id="KW-0175">Coiled coil</keyword>
<proteinExistence type="inferred from homology"/>
<feature type="domain" description="Homeobox" evidence="13">
    <location>
        <begin position="136"/>
        <end position="196"/>
    </location>
</feature>
<dbReference type="GeneID" id="107939317"/>
<comment type="similarity">
    <text evidence="2">Belongs to the HD-ZIP homeobox family. Class IV subfamily.</text>
</comment>
<evidence type="ECO:0000313" key="16">
    <source>
        <dbReference type="RefSeq" id="XP_040933622.1"/>
    </source>
</evidence>
<dbReference type="InterPro" id="IPR042160">
    <property type="entry name" value="HD-Zip_IV"/>
</dbReference>
<evidence type="ECO:0000256" key="11">
    <source>
        <dbReference type="SAM" id="Coils"/>
    </source>
</evidence>
<dbReference type="SMART" id="SM00389">
    <property type="entry name" value="HOX"/>
    <property type="match status" value="1"/>
</dbReference>
<organism evidence="15 16">
    <name type="scientific">Gossypium hirsutum</name>
    <name type="common">Upland cotton</name>
    <name type="synonym">Gossypium mexicanum</name>
    <dbReference type="NCBI Taxonomy" id="3635"/>
    <lineage>
        <taxon>Eukaryota</taxon>
        <taxon>Viridiplantae</taxon>
        <taxon>Streptophyta</taxon>
        <taxon>Embryophyta</taxon>
        <taxon>Tracheophyta</taxon>
        <taxon>Spermatophyta</taxon>
        <taxon>Magnoliopsida</taxon>
        <taxon>eudicotyledons</taxon>
        <taxon>Gunneridae</taxon>
        <taxon>Pentapetalae</taxon>
        <taxon>rosids</taxon>
        <taxon>malvids</taxon>
        <taxon>Malvales</taxon>
        <taxon>Malvaceae</taxon>
        <taxon>Malvoideae</taxon>
        <taxon>Gossypium</taxon>
    </lineage>
</organism>
<evidence type="ECO:0000256" key="3">
    <source>
        <dbReference type="ARBA" id="ARBA00023015"/>
    </source>
</evidence>
<evidence type="ECO:0000256" key="4">
    <source>
        <dbReference type="ARBA" id="ARBA00023054"/>
    </source>
</evidence>